<sequence length="101" mass="11692">MGLFFFSVDFVFQTNSRFRKLLVYNAKSLALYRIATSGQSGRLRLQATSLLYLFAKKYPSFSRRIYFYQIGARDGTWTHTPFGIRTSSVRVYHSTTRAGVK</sequence>
<evidence type="ECO:0000313" key="1">
    <source>
        <dbReference type="EMBL" id="EKD30346.1"/>
    </source>
</evidence>
<dbReference type="AlphaFoldDB" id="K1XZD4"/>
<dbReference type="EMBL" id="AMFJ01034083">
    <property type="protein sequence ID" value="EKD30346.1"/>
    <property type="molecule type" value="Genomic_DNA"/>
</dbReference>
<reference evidence="1" key="1">
    <citation type="journal article" date="2012" name="Science">
        <title>Fermentation, hydrogen, and sulfur metabolism in multiple uncultivated bacterial phyla.</title>
        <authorList>
            <person name="Wrighton K.C."/>
            <person name="Thomas B.C."/>
            <person name="Sharon I."/>
            <person name="Miller C.S."/>
            <person name="Castelle C.J."/>
            <person name="VerBerkmoes N.C."/>
            <person name="Wilkins M.J."/>
            <person name="Hettich R.L."/>
            <person name="Lipton M.S."/>
            <person name="Williams K.H."/>
            <person name="Long P.E."/>
            <person name="Banfield J.F."/>
        </authorList>
    </citation>
    <scope>NUCLEOTIDE SEQUENCE [LARGE SCALE GENOMIC DNA]</scope>
</reference>
<comment type="caution">
    <text evidence="1">The sequence shown here is derived from an EMBL/GenBank/DDBJ whole genome shotgun (WGS) entry which is preliminary data.</text>
</comment>
<name>K1XZD4_9BACT</name>
<organism evidence="1">
    <name type="scientific">uncultured bacterium</name>
    <name type="common">gcode 4</name>
    <dbReference type="NCBI Taxonomy" id="1234023"/>
    <lineage>
        <taxon>Bacteria</taxon>
        <taxon>environmental samples</taxon>
    </lineage>
</organism>
<proteinExistence type="predicted"/>
<protein>
    <submittedName>
        <fullName evidence="1">Uncharacterized protein</fullName>
    </submittedName>
</protein>
<feature type="non-terminal residue" evidence="1">
    <location>
        <position position="101"/>
    </location>
</feature>
<gene>
    <name evidence="1" type="ORF">ACD_78C00083G0001</name>
</gene>
<accession>K1XZD4</accession>